<evidence type="ECO:0000313" key="4">
    <source>
        <dbReference type="EMBL" id="KAG7168363.1"/>
    </source>
</evidence>
<feature type="signal peptide" evidence="2">
    <location>
        <begin position="1"/>
        <end position="29"/>
    </location>
</feature>
<accession>A0A8J5K639</accession>
<feature type="domain" description="Thioredoxin" evidence="3">
    <location>
        <begin position="141"/>
        <end position="228"/>
    </location>
</feature>
<sequence>MAVTIVTPCLLSVMSFLLLLSCPFTIAKGLEVMNEEEVKELIAEEKYVVILFSDSSECTGKCEELEATLELIREDIVEALNAWVVRTHTPAVAQQYGLSGKKTGTGVIFIRNKIPLLYSGPADDDEFMLHYIVTNPDSAVHHLSDVNFEHLTQAASGATTGDWLVMFTRADCDSCTKLQATIEAVAAKMRNQKNVAVVNRDTDGGQTTRRFGVKTFPSFLLFRQGRLYRYNLPGVDAGALTAFTQEGFRNARTEDIPPPKTPFDDYTEWCADWLRENPSAIHGAAVVFVVVVLIFIGFSLRKSSSTSKKESKKKK</sequence>
<organism evidence="4 5">
    <name type="scientific">Homarus americanus</name>
    <name type="common">American lobster</name>
    <dbReference type="NCBI Taxonomy" id="6706"/>
    <lineage>
        <taxon>Eukaryota</taxon>
        <taxon>Metazoa</taxon>
        <taxon>Ecdysozoa</taxon>
        <taxon>Arthropoda</taxon>
        <taxon>Crustacea</taxon>
        <taxon>Multicrustacea</taxon>
        <taxon>Malacostraca</taxon>
        <taxon>Eumalacostraca</taxon>
        <taxon>Eucarida</taxon>
        <taxon>Decapoda</taxon>
        <taxon>Pleocyemata</taxon>
        <taxon>Astacidea</taxon>
        <taxon>Nephropoidea</taxon>
        <taxon>Nephropidae</taxon>
        <taxon>Homarus</taxon>
    </lineage>
</organism>
<dbReference type="EMBL" id="JAHLQT010020073">
    <property type="protein sequence ID" value="KAG7168363.1"/>
    <property type="molecule type" value="Genomic_DNA"/>
</dbReference>
<proteinExistence type="predicted"/>
<evidence type="ECO:0000259" key="3">
    <source>
        <dbReference type="Pfam" id="PF00085"/>
    </source>
</evidence>
<keyword evidence="1" id="KW-0472">Membrane</keyword>
<keyword evidence="1" id="KW-0812">Transmembrane</keyword>
<comment type="caution">
    <text evidence="4">The sequence shown here is derived from an EMBL/GenBank/DDBJ whole genome shotgun (WGS) entry which is preliminary data.</text>
</comment>
<name>A0A8J5K639_HOMAM</name>
<feature type="transmembrane region" description="Helical" evidence="1">
    <location>
        <begin position="280"/>
        <end position="300"/>
    </location>
</feature>
<protein>
    <submittedName>
        <fullName evidence="4">Thioredoxin domain-containing protein-like</fullName>
    </submittedName>
</protein>
<reference evidence="4" key="1">
    <citation type="journal article" date="2021" name="Sci. Adv.">
        <title>The American lobster genome reveals insights on longevity, neural, and immune adaptations.</title>
        <authorList>
            <person name="Polinski J.M."/>
            <person name="Zimin A.V."/>
            <person name="Clark K.F."/>
            <person name="Kohn A.B."/>
            <person name="Sadowski N."/>
            <person name="Timp W."/>
            <person name="Ptitsyn A."/>
            <person name="Khanna P."/>
            <person name="Romanova D.Y."/>
            <person name="Williams P."/>
            <person name="Greenwood S.J."/>
            <person name="Moroz L.L."/>
            <person name="Walt D.R."/>
            <person name="Bodnar A.G."/>
        </authorList>
    </citation>
    <scope>NUCLEOTIDE SEQUENCE</scope>
    <source>
        <strain evidence="4">GMGI-L3</strain>
    </source>
</reference>
<feature type="chain" id="PRO_5035147958" evidence="2">
    <location>
        <begin position="30"/>
        <end position="315"/>
    </location>
</feature>
<dbReference type="Proteomes" id="UP000747542">
    <property type="component" value="Unassembled WGS sequence"/>
</dbReference>
<evidence type="ECO:0000256" key="1">
    <source>
        <dbReference type="SAM" id="Phobius"/>
    </source>
</evidence>
<gene>
    <name evidence="4" type="ORF">Hamer_G002391</name>
</gene>
<dbReference type="OrthoDB" id="72053at2759"/>
<dbReference type="PANTHER" id="PTHR19991">
    <property type="entry name" value="L 2 01289"/>
    <property type="match status" value="1"/>
</dbReference>
<dbReference type="PANTHER" id="PTHR19991:SF2">
    <property type="entry name" value="GH08893P"/>
    <property type="match status" value="1"/>
</dbReference>
<evidence type="ECO:0000313" key="5">
    <source>
        <dbReference type="Proteomes" id="UP000747542"/>
    </source>
</evidence>
<dbReference type="InterPro" id="IPR013766">
    <property type="entry name" value="Thioredoxin_domain"/>
</dbReference>
<keyword evidence="2" id="KW-0732">Signal</keyword>
<keyword evidence="5" id="KW-1185">Reference proteome</keyword>
<keyword evidence="1" id="KW-1133">Transmembrane helix</keyword>
<evidence type="ECO:0000256" key="2">
    <source>
        <dbReference type="SAM" id="SignalP"/>
    </source>
</evidence>
<dbReference type="CDD" id="cd02961">
    <property type="entry name" value="PDI_a_family"/>
    <property type="match status" value="1"/>
</dbReference>
<dbReference type="Pfam" id="PF00085">
    <property type="entry name" value="Thioredoxin"/>
    <property type="match status" value="1"/>
</dbReference>
<dbReference type="AlphaFoldDB" id="A0A8J5K639"/>